<dbReference type="OrthoDB" id="965368at2759"/>
<dbReference type="EMBL" id="CM018215">
    <property type="protein sequence ID" value="KAB2044552.1"/>
    <property type="molecule type" value="Genomic_DNA"/>
</dbReference>
<keyword evidence="2" id="KW-1185">Reference proteome</keyword>
<dbReference type="Proteomes" id="UP000327439">
    <property type="component" value="Chromosome D01"/>
</dbReference>
<dbReference type="PANTHER" id="PTHR47383">
    <property type="entry name" value="OS03G0659800 PROTEIN"/>
    <property type="match status" value="1"/>
</dbReference>
<dbReference type="PANTHER" id="PTHR47383:SF8">
    <property type="entry name" value="OS01G0768300 PROTEIN"/>
    <property type="match status" value="1"/>
</dbReference>
<dbReference type="AlphaFoldDB" id="A0A5J5SLY5"/>
<gene>
    <name evidence="1" type="ORF">ES319_D01G099000v1</name>
</gene>
<accession>A0A5J5SLY5</accession>
<proteinExistence type="predicted"/>
<reference evidence="2" key="1">
    <citation type="journal article" date="2020" name="Nat. Genet.">
        <title>Genomic diversifications of five Gossypium allopolyploid species and their impact on cotton improvement.</title>
        <authorList>
            <person name="Chen Z.J."/>
            <person name="Sreedasyam A."/>
            <person name="Ando A."/>
            <person name="Song Q."/>
            <person name="De Santiago L.M."/>
            <person name="Hulse-Kemp A.M."/>
            <person name="Ding M."/>
            <person name="Ye W."/>
            <person name="Kirkbride R.C."/>
            <person name="Jenkins J."/>
            <person name="Plott C."/>
            <person name="Lovell J."/>
            <person name="Lin Y.M."/>
            <person name="Vaughn R."/>
            <person name="Liu B."/>
            <person name="Simpson S."/>
            <person name="Scheffler B.E."/>
            <person name="Wen L."/>
            <person name="Saski C.A."/>
            <person name="Grover C.E."/>
            <person name="Hu G."/>
            <person name="Conover J.L."/>
            <person name="Carlson J.W."/>
            <person name="Shu S."/>
            <person name="Boston L.B."/>
            <person name="Williams M."/>
            <person name="Peterson D.G."/>
            <person name="McGee K."/>
            <person name="Jones D.C."/>
            <person name="Wendel J.F."/>
            <person name="Stelly D.M."/>
            <person name="Grimwood J."/>
            <person name="Schmutz J."/>
        </authorList>
    </citation>
    <scope>NUCLEOTIDE SEQUENCE [LARGE SCALE GENOMIC DNA]</scope>
    <source>
        <strain evidence="2">cv. 3-79</strain>
    </source>
</reference>
<protein>
    <submittedName>
        <fullName evidence="1">Uncharacterized protein</fullName>
    </submittedName>
</protein>
<evidence type="ECO:0000313" key="1">
    <source>
        <dbReference type="EMBL" id="KAB2044552.1"/>
    </source>
</evidence>
<name>A0A5J5SLY5_GOSBA</name>
<evidence type="ECO:0000313" key="2">
    <source>
        <dbReference type="Proteomes" id="UP000327439"/>
    </source>
</evidence>
<sequence>MSQGGGMDFNLAEEVLAVIPTDTYEQLDLARKITSMAIASRVSNMEGKMGRMRAKMYEKDHIIFELEDKLSTLQQLNQDAESRFKIAFEENIKLSEERDSLAMTAKKLSRDFSKVRLKILILFALIFFSRD</sequence>
<dbReference type="InterPro" id="IPR058936">
    <property type="entry name" value="At4g15545-like"/>
</dbReference>
<organism evidence="1 2">
    <name type="scientific">Gossypium barbadense</name>
    <name type="common">Sea Island cotton</name>
    <name type="synonym">Hibiscus barbadensis</name>
    <dbReference type="NCBI Taxonomy" id="3634"/>
    <lineage>
        <taxon>Eukaryota</taxon>
        <taxon>Viridiplantae</taxon>
        <taxon>Streptophyta</taxon>
        <taxon>Embryophyta</taxon>
        <taxon>Tracheophyta</taxon>
        <taxon>Spermatophyta</taxon>
        <taxon>Magnoliopsida</taxon>
        <taxon>eudicotyledons</taxon>
        <taxon>Gunneridae</taxon>
        <taxon>Pentapetalae</taxon>
        <taxon>rosids</taxon>
        <taxon>malvids</taxon>
        <taxon>Malvales</taxon>
        <taxon>Malvaceae</taxon>
        <taxon>Malvoideae</taxon>
        <taxon>Gossypium</taxon>
    </lineage>
</organism>